<dbReference type="SUPFAM" id="SSF51621">
    <property type="entry name" value="Phosphoenolpyruvate/pyruvate domain"/>
    <property type="match status" value="1"/>
</dbReference>
<evidence type="ECO:0000259" key="4">
    <source>
        <dbReference type="Pfam" id="PF03328"/>
    </source>
</evidence>
<dbReference type="InterPro" id="IPR040442">
    <property type="entry name" value="Pyrv_kinase-like_dom_sf"/>
</dbReference>
<dbReference type="Gene3D" id="3.20.20.60">
    <property type="entry name" value="Phosphoenolpyruvate-binding domains"/>
    <property type="match status" value="1"/>
</dbReference>
<dbReference type="PANTHER" id="PTHR30502:SF0">
    <property type="entry name" value="PHOSPHOENOLPYRUVATE CARBOXYLASE FAMILY PROTEIN"/>
    <property type="match status" value="1"/>
</dbReference>
<keyword evidence="2" id="KW-0479">Metal-binding</keyword>
<sequence length="253" mass="26902">MRANNVKDIWANGGRVVNGWLAIPSSFSAEVMTHAGFDSITVDMQHGMVDFQASLPMLQAISQLDVTPMVRVPWNDPIPIMKALDAGAYGIVCPMINNRDEAARFVGACRYGPDGYRSFGPARAAMYGGADYAEKANETIITLAMIETKEAMGNLDEIMSTPGLDAIYVGPADLSIGLGYAPSGDPTEPDVLRAFADILAAAKKHGVVACSHTAGGDMANRLFEQGFQLCTIANDTRLLAMKAAEEIAAARGK</sequence>
<gene>
    <name evidence="5" type="ORF">METZ01_LOCUS221125</name>
</gene>
<dbReference type="GO" id="GO:0016832">
    <property type="term" value="F:aldehyde-lyase activity"/>
    <property type="evidence" value="ECO:0007669"/>
    <property type="project" value="TreeGrafter"/>
</dbReference>
<dbReference type="PANTHER" id="PTHR30502">
    <property type="entry name" value="2-KETO-3-DEOXY-L-RHAMNONATE ALDOLASE"/>
    <property type="match status" value="1"/>
</dbReference>
<dbReference type="GO" id="GO:0005737">
    <property type="term" value="C:cytoplasm"/>
    <property type="evidence" value="ECO:0007669"/>
    <property type="project" value="TreeGrafter"/>
</dbReference>
<dbReference type="EMBL" id="UINC01052675">
    <property type="protein sequence ID" value="SVB68271.1"/>
    <property type="molecule type" value="Genomic_DNA"/>
</dbReference>
<dbReference type="AlphaFoldDB" id="A0A382G256"/>
<evidence type="ECO:0000256" key="1">
    <source>
        <dbReference type="ARBA" id="ARBA00005568"/>
    </source>
</evidence>
<organism evidence="5">
    <name type="scientific">marine metagenome</name>
    <dbReference type="NCBI Taxonomy" id="408172"/>
    <lineage>
        <taxon>unclassified sequences</taxon>
        <taxon>metagenomes</taxon>
        <taxon>ecological metagenomes</taxon>
    </lineage>
</organism>
<evidence type="ECO:0000313" key="5">
    <source>
        <dbReference type="EMBL" id="SVB68271.1"/>
    </source>
</evidence>
<feature type="domain" description="HpcH/HpaI aldolase/citrate lyase" evidence="4">
    <location>
        <begin position="21"/>
        <end position="239"/>
    </location>
</feature>
<evidence type="ECO:0000256" key="2">
    <source>
        <dbReference type="ARBA" id="ARBA00022723"/>
    </source>
</evidence>
<reference evidence="5" key="1">
    <citation type="submission" date="2018-05" db="EMBL/GenBank/DDBJ databases">
        <authorList>
            <person name="Lanie J.A."/>
            <person name="Ng W.-L."/>
            <person name="Kazmierczak K.M."/>
            <person name="Andrzejewski T.M."/>
            <person name="Davidsen T.M."/>
            <person name="Wayne K.J."/>
            <person name="Tettelin H."/>
            <person name="Glass J.I."/>
            <person name="Rusch D."/>
            <person name="Podicherti R."/>
            <person name="Tsui H.-C.T."/>
            <person name="Winkler M.E."/>
        </authorList>
    </citation>
    <scope>NUCLEOTIDE SEQUENCE</scope>
</reference>
<dbReference type="Pfam" id="PF03328">
    <property type="entry name" value="HpcH_HpaI"/>
    <property type="match status" value="1"/>
</dbReference>
<protein>
    <recommendedName>
        <fullName evidence="4">HpcH/HpaI aldolase/citrate lyase domain-containing protein</fullName>
    </recommendedName>
</protein>
<evidence type="ECO:0000256" key="3">
    <source>
        <dbReference type="ARBA" id="ARBA00023239"/>
    </source>
</evidence>
<dbReference type="GO" id="GO:0046872">
    <property type="term" value="F:metal ion binding"/>
    <property type="evidence" value="ECO:0007669"/>
    <property type="project" value="UniProtKB-KW"/>
</dbReference>
<dbReference type="InterPro" id="IPR015813">
    <property type="entry name" value="Pyrv/PenolPyrv_kinase-like_dom"/>
</dbReference>
<dbReference type="InterPro" id="IPR050251">
    <property type="entry name" value="HpcH-HpaI_aldolase"/>
</dbReference>
<name>A0A382G256_9ZZZZ</name>
<keyword evidence="3" id="KW-0456">Lyase</keyword>
<proteinExistence type="inferred from homology"/>
<comment type="similarity">
    <text evidence="1">Belongs to the HpcH/HpaI aldolase family.</text>
</comment>
<dbReference type="InterPro" id="IPR005000">
    <property type="entry name" value="Aldolase/citrate-lyase_domain"/>
</dbReference>
<accession>A0A382G256</accession>